<reference evidence="2" key="1">
    <citation type="journal article" date="2019" name="Int. J. Syst. Evol. Microbiol.">
        <title>The Global Catalogue of Microorganisms (GCM) 10K type strain sequencing project: providing services to taxonomists for standard genome sequencing and annotation.</title>
        <authorList>
            <consortium name="The Broad Institute Genomics Platform"/>
            <consortium name="The Broad Institute Genome Sequencing Center for Infectious Disease"/>
            <person name="Wu L."/>
            <person name="Ma J."/>
        </authorList>
    </citation>
    <scope>NUCLEOTIDE SEQUENCE [LARGE SCALE GENOMIC DNA]</scope>
    <source>
        <strain evidence="2">NBRC 3267</strain>
    </source>
</reference>
<evidence type="ECO:0000313" key="2">
    <source>
        <dbReference type="Proteomes" id="UP001156614"/>
    </source>
</evidence>
<dbReference type="InterPro" id="IPR019289">
    <property type="entry name" value="Phage_tail_E/E"/>
</dbReference>
<organism evidence="1 2">
    <name type="scientific">Gluconobacter cerinus</name>
    <dbReference type="NCBI Taxonomy" id="38307"/>
    <lineage>
        <taxon>Bacteria</taxon>
        <taxon>Pseudomonadati</taxon>
        <taxon>Pseudomonadota</taxon>
        <taxon>Alphaproteobacteria</taxon>
        <taxon>Acetobacterales</taxon>
        <taxon>Acetobacteraceae</taxon>
        <taxon>Gluconobacter</taxon>
    </lineage>
</organism>
<dbReference type="RefSeq" id="WP_099212579.1">
    <property type="nucleotide sequence ID" value="NZ_BEWM01000003.1"/>
</dbReference>
<evidence type="ECO:0000313" key="1">
    <source>
        <dbReference type="EMBL" id="GLQ61548.1"/>
    </source>
</evidence>
<dbReference type="Proteomes" id="UP001156614">
    <property type="component" value="Unassembled WGS sequence"/>
</dbReference>
<accession>A0AAV5NCK4</accession>
<dbReference type="AlphaFoldDB" id="A0AAV5NCK4"/>
<comment type="caution">
    <text evidence="1">The sequence shown here is derived from an EMBL/GenBank/DDBJ whole genome shotgun (WGS) entry which is preliminary data.</text>
</comment>
<protein>
    <recommendedName>
        <fullName evidence="3">Phage protein</fullName>
    </recommendedName>
</protein>
<proteinExistence type="predicted"/>
<evidence type="ECO:0008006" key="3">
    <source>
        <dbReference type="Google" id="ProtNLM"/>
    </source>
</evidence>
<dbReference type="Pfam" id="PF10109">
    <property type="entry name" value="Phage_TAC_7"/>
    <property type="match status" value="2"/>
</dbReference>
<keyword evidence="2" id="KW-1185">Reference proteome</keyword>
<name>A0AAV5NCK4_9PROT</name>
<gene>
    <name evidence="1" type="ORF">GCM10007867_03930</name>
</gene>
<sequence length="223" mass="24882">MNGREIPDAELLEIVGSSVDEDQGAREDGLIVLDHPITEGDKEYDRINLTEPTLYHAMSASQVIGKRPTLATIYDSQIKLVALSANIPEKVVKQFPTRALDEAVSYVMAFEDDVRRPEDFQISDLDLRPEKTILFKVPISGGGREYSDMRLREPQVTEHRRFKAVEGGGSVQDGLKAQMQLIEDVSGWNRAALLRLPMSKFVEAADYLTGFFIAGQQTGKLSR</sequence>
<dbReference type="EMBL" id="BSNU01000001">
    <property type="protein sequence ID" value="GLQ61548.1"/>
    <property type="molecule type" value="Genomic_DNA"/>
</dbReference>